<dbReference type="AlphaFoldDB" id="A0A2Z7B0S7"/>
<accession>A0A2Z7B0S7</accession>
<evidence type="ECO:0000313" key="3">
    <source>
        <dbReference type="Proteomes" id="UP000250235"/>
    </source>
</evidence>
<evidence type="ECO:0000313" key="2">
    <source>
        <dbReference type="EMBL" id="KZV25107.1"/>
    </source>
</evidence>
<dbReference type="Proteomes" id="UP000250235">
    <property type="component" value="Unassembled WGS sequence"/>
</dbReference>
<name>A0A2Z7B0S7_9LAMI</name>
<keyword evidence="3" id="KW-1185">Reference proteome</keyword>
<protein>
    <submittedName>
        <fullName evidence="2">Uncharacterized protein</fullName>
    </submittedName>
</protein>
<dbReference type="EMBL" id="KV012039">
    <property type="protein sequence ID" value="KZV25107.1"/>
    <property type="molecule type" value="Genomic_DNA"/>
</dbReference>
<reference evidence="2 3" key="1">
    <citation type="journal article" date="2015" name="Proc. Natl. Acad. Sci. U.S.A.">
        <title>The resurrection genome of Boea hygrometrica: A blueprint for survival of dehydration.</title>
        <authorList>
            <person name="Xiao L."/>
            <person name="Yang G."/>
            <person name="Zhang L."/>
            <person name="Yang X."/>
            <person name="Zhao S."/>
            <person name="Ji Z."/>
            <person name="Zhou Q."/>
            <person name="Hu M."/>
            <person name="Wang Y."/>
            <person name="Chen M."/>
            <person name="Xu Y."/>
            <person name="Jin H."/>
            <person name="Xiao X."/>
            <person name="Hu G."/>
            <person name="Bao F."/>
            <person name="Hu Y."/>
            <person name="Wan P."/>
            <person name="Li L."/>
            <person name="Deng X."/>
            <person name="Kuang T."/>
            <person name="Xiang C."/>
            <person name="Zhu J.K."/>
            <person name="Oliver M.J."/>
            <person name="He Y."/>
        </authorList>
    </citation>
    <scope>NUCLEOTIDE SEQUENCE [LARGE SCALE GENOMIC DNA]</scope>
    <source>
        <strain evidence="3">cv. XS01</strain>
    </source>
</reference>
<proteinExistence type="predicted"/>
<feature type="compositionally biased region" description="Pro residues" evidence="1">
    <location>
        <begin position="72"/>
        <end position="88"/>
    </location>
</feature>
<evidence type="ECO:0000256" key="1">
    <source>
        <dbReference type="SAM" id="MobiDB-lite"/>
    </source>
</evidence>
<gene>
    <name evidence="2" type="ORF">F511_03405</name>
</gene>
<organism evidence="2 3">
    <name type="scientific">Dorcoceras hygrometricum</name>
    <dbReference type="NCBI Taxonomy" id="472368"/>
    <lineage>
        <taxon>Eukaryota</taxon>
        <taxon>Viridiplantae</taxon>
        <taxon>Streptophyta</taxon>
        <taxon>Embryophyta</taxon>
        <taxon>Tracheophyta</taxon>
        <taxon>Spermatophyta</taxon>
        <taxon>Magnoliopsida</taxon>
        <taxon>eudicotyledons</taxon>
        <taxon>Gunneridae</taxon>
        <taxon>Pentapetalae</taxon>
        <taxon>asterids</taxon>
        <taxon>lamiids</taxon>
        <taxon>Lamiales</taxon>
        <taxon>Gesneriaceae</taxon>
        <taxon>Didymocarpoideae</taxon>
        <taxon>Trichosporeae</taxon>
        <taxon>Loxocarpinae</taxon>
        <taxon>Dorcoceras</taxon>
    </lineage>
</organism>
<feature type="region of interest" description="Disordered" evidence="1">
    <location>
        <begin position="54"/>
        <end position="96"/>
    </location>
</feature>
<sequence>MYDACGMLTPTDAELSVHYISGDFVVSSECAVTRRMSELMSRGLKVVCSQRCLSPSHEIPPHDSPPHRSPPHQSPPHQNPPHHSPPPSQSISSSKA</sequence>